<dbReference type="GO" id="GO:0010389">
    <property type="term" value="P:regulation of G2/M transition of mitotic cell cycle"/>
    <property type="evidence" value="ECO:0007669"/>
    <property type="project" value="TreeGrafter"/>
</dbReference>
<feature type="domain" description="Protein kinase" evidence="12">
    <location>
        <begin position="1"/>
        <end position="257"/>
    </location>
</feature>
<dbReference type="GO" id="GO:0030332">
    <property type="term" value="F:cyclin binding"/>
    <property type="evidence" value="ECO:0007669"/>
    <property type="project" value="TreeGrafter"/>
</dbReference>
<evidence type="ECO:0000256" key="1">
    <source>
        <dbReference type="ARBA" id="ARBA00006485"/>
    </source>
</evidence>
<evidence type="ECO:0000256" key="7">
    <source>
        <dbReference type="ARBA" id="ARBA00022840"/>
    </source>
</evidence>
<dbReference type="VEuPathDB" id="CryptoDB:GNI_103340"/>
<dbReference type="PROSITE" id="PS50011">
    <property type="entry name" value="PROTEIN_KINASE_DOM"/>
    <property type="match status" value="1"/>
</dbReference>
<protein>
    <recommendedName>
        <fullName evidence="9">Cyclin-dependent kinase 2 homolog</fullName>
        <ecNumber evidence="2">2.7.11.22</ecNumber>
    </recommendedName>
    <alternativeName>
        <fullName evidence="10">Cell division control protein 2 homolog</fullName>
    </alternativeName>
    <alternativeName>
        <fullName evidence="11">cdc2-related kinase 2</fullName>
    </alternativeName>
</protein>
<dbReference type="GeneID" id="22913662"/>
<dbReference type="EMBL" id="AFNH02000773">
    <property type="protein sequence ID" value="EZG56503.1"/>
    <property type="molecule type" value="Genomic_DNA"/>
</dbReference>
<dbReference type="InterPro" id="IPR000719">
    <property type="entry name" value="Prot_kinase_dom"/>
</dbReference>
<evidence type="ECO:0000256" key="11">
    <source>
        <dbReference type="ARBA" id="ARBA00042858"/>
    </source>
</evidence>
<evidence type="ECO:0000256" key="2">
    <source>
        <dbReference type="ARBA" id="ARBA00012425"/>
    </source>
</evidence>
<dbReference type="GO" id="GO:0005634">
    <property type="term" value="C:nucleus"/>
    <property type="evidence" value="ECO:0007669"/>
    <property type="project" value="TreeGrafter"/>
</dbReference>
<dbReference type="Gene3D" id="3.30.200.20">
    <property type="entry name" value="Phosphorylase Kinase, domain 1"/>
    <property type="match status" value="1"/>
</dbReference>
<dbReference type="AlphaFoldDB" id="A0A023B478"/>
<dbReference type="RefSeq" id="XP_011131242.1">
    <property type="nucleotide sequence ID" value="XM_011132940.1"/>
</dbReference>
<gene>
    <name evidence="13" type="ORF">GNI_103340</name>
</gene>
<comment type="similarity">
    <text evidence="1">Belongs to the protein kinase superfamily. CMGC Ser/Thr protein kinase family. CDC2/CDKX subfamily.</text>
</comment>
<dbReference type="OMA" id="FEMSVQT"/>
<evidence type="ECO:0000256" key="10">
    <source>
        <dbReference type="ARBA" id="ARBA00041902"/>
    </source>
</evidence>
<comment type="subunit">
    <text evidence="8">May form a complex composed of at least the catalytic subunit CRK2 and a cyclin.</text>
</comment>
<dbReference type="PANTHER" id="PTHR24056">
    <property type="entry name" value="CELL DIVISION PROTEIN KINASE"/>
    <property type="match status" value="1"/>
</dbReference>
<dbReference type="GO" id="GO:0000082">
    <property type="term" value="P:G1/S transition of mitotic cell cycle"/>
    <property type="evidence" value="ECO:0007669"/>
    <property type="project" value="TreeGrafter"/>
</dbReference>
<evidence type="ECO:0000313" key="13">
    <source>
        <dbReference type="EMBL" id="EZG56503.1"/>
    </source>
</evidence>
<evidence type="ECO:0000256" key="6">
    <source>
        <dbReference type="ARBA" id="ARBA00022777"/>
    </source>
</evidence>
<accession>A0A023B478</accession>
<evidence type="ECO:0000256" key="3">
    <source>
        <dbReference type="ARBA" id="ARBA00022527"/>
    </source>
</evidence>
<dbReference type="GO" id="GO:0000307">
    <property type="term" value="C:cyclin-dependent protein kinase holoenzyme complex"/>
    <property type="evidence" value="ECO:0007669"/>
    <property type="project" value="TreeGrafter"/>
</dbReference>
<keyword evidence="3" id="KW-0723">Serine/threonine-protein kinase</keyword>
<name>A0A023B478_GRENI</name>
<keyword evidence="5" id="KW-0547">Nucleotide-binding</keyword>
<dbReference type="InterPro" id="IPR011009">
    <property type="entry name" value="Kinase-like_dom_sf"/>
</dbReference>
<evidence type="ECO:0000256" key="8">
    <source>
        <dbReference type="ARBA" id="ARBA00038543"/>
    </source>
</evidence>
<dbReference type="FunFam" id="1.10.510.10:FF:000624">
    <property type="entry name" value="Mitogen-activated protein kinase"/>
    <property type="match status" value="1"/>
</dbReference>
<sequence>MVALKISRIDDDPQSGLPETTIREVVLLKELSGHPNILTFYDVSCSSQQEQLCIVTELLDMDLRAFIKRQKPGGGLPLSQVKTIAIAILNGIAHCHSNGVMHRDLKPHNILLSEDLRRIKIGDFGLARYNHDPSRTLTHEVVTLWYRPPEVLLGDCRYDRSVDLWSCGCIIAEMLTGRPLFPGDSEIDTLFKIFLALGTPSKTEWPQNALEAHENFPRFRGKGLPLPRDAEAFLATMLQTNPAKRCTAAQCLEHPWLYS</sequence>
<dbReference type="GO" id="GO:0005524">
    <property type="term" value="F:ATP binding"/>
    <property type="evidence" value="ECO:0007669"/>
    <property type="project" value="UniProtKB-KW"/>
</dbReference>
<reference evidence="13" key="1">
    <citation type="submission" date="2013-12" db="EMBL/GenBank/DDBJ databases">
        <authorList>
            <person name="Omoto C.K."/>
            <person name="Sibley D."/>
            <person name="Venepally P."/>
            <person name="Hadjithomas M."/>
            <person name="Karamycheva S."/>
            <person name="Brunk B."/>
            <person name="Roos D."/>
            <person name="Caler E."/>
            <person name="Lorenzi H."/>
        </authorList>
    </citation>
    <scope>NUCLEOTIDE SEQUENCE</scope>
</reference>
<evidence type="ECO:0000256" key="5">
    <source>
        <dbReference type="ARBA" id="ARBA00022741"/>
    </source>
</evidence>
<dbReference type="GO" id="GO:0004693">
    <property type="term" value="F:cyclin-dependent protein serine/threonine kinase activity"/>
    <property type="evidence" value="ECO:0007669"/>
    <property type="project" value="UniProtKB-EC"/>
</dbReference>
<dbReference type="SMART" id="SM00220">
    <property type="entry name" value="S_TKc"/>
    <property type="match status" value="1"/>
</dbReference>
<dbReference type="InterPro" id="IPR050108">
    <property type="entry name" value="CDK"/>
</dbReference>
<dbReference type="GO" id="GO:0005737">
    <property type="term" value="C:cytoplasm"/>
    <property type="evidence" value="ECO:0007669"/>
    <property type="project" value="TreeGrafter"/>
</dbReference>
<dbReference type="InterPro" id="IPR008271">
    <property type="entry name" value="Ser/Thr_kinase_AS"/>
</dbReference>
<dbReference type="PROSITE" id="PS00108">
    <property type="entry name" value="PROTEIN_KINASE_ST"/>
    <property type="match status" value="1"/>
</dbReference>
<organism evidence="13 14">
    <name type="scientific">Gregarina niphandrodes</name>
    <name type="common">Septate eugregarine</name>
    <dbReference type="NCBI Taxonomy" id="110365"/>
    <lineage>
        <taxon>Eukaryota</taxon>
        <taxon>Sar</taxon>
        <taxon>Alveolata</taxon>
        <taxon>Apicomplexa</taxon>
        <taxon>Conoidasida</taxon>
        <taxon>Gregarinasina</taxon>
        <taxon>Eugregarinorida</taxon>
        <taxon>Gregarinidae</taxon>
        <taxon>Gregarina</taxon>
    </lineage>
</organism>
<evidence type="ECO:0000259" key="12">
    <source>
        <dbReference type="PROSITE" id="PS50011"/>
    </source>
</evidence>
<keyword evidence="7" id="KW-0067">ATP-binding</keyword>
<dbReference type="GO" id="GO:0010468">
    <property type="term" value="P:regulation of gene expression"/>
    <property type="evidence" value="ECO:0007669"/>
    <property type="project" value="TreeGrafter"/>
</dbReference>
<dbReference type="eggNOG" id="KOG0594">
    <property type="taxonomic scope" value="Eukaryota"/>
</dbReference>
<evidence type="ECO:0000256" key="4">
    <source>
        <dbReference type="ARBA" id="ARBA00022679"/>
    </source>
</evidence>
<dbReference type="GO" id="GO:0007165">
    <property type="term" value="P:signal transduction"/>
    <property type="evidence" value="ECO:0007669"/>
    <property type="project" value="TreeGrafter"/>
</dbReference>
<dbReference type="EC" id="2.7.11.22" evidence="2"/>
<keyword evidence="4" id="KW-0808">Transferase</keyword>
<keyword evidence="6" id="KW-0418">Kinase</keyword>
<evidence type="ECO:0000313" key="14">
    <source>
        <dbReference type="Proteomes" id="UP000019763"/>
    </source>
</evidence>
<dbReference type="PANTHER" id="PTHR24056:SF254">
    <property type="entry name" value="CYCLIN-DEPENDENT KINASE 2"/>
    <property type="match status" value="1"/>
</dbReference>
<evidence type="ECO:0000256" key="9">
    <source>
        <dbReference type="ARBA" id="ARBA00039612"/>
    </source>
</evidence>
<dbReference type="Proteomes" id="UP000019763">
    <property type="component" value="Unassembled WGS sequence"/>
</dbReference>
<proteinExistence type="inferred from homology"/>
<dbReference type="Gene3D" id="1.10.510.10">
    <property type="entry name" value="Transferase(Phosphotransferase) domain 1"/>
    <property type="match status" value="1"/>
</dbReference>
<keyword evidence="14" id="KW-1185">Reference proteome</keyword>
<dbReference type="Pfam" id="PF00069">
    <property type="entry name" value="Pkinase"/>
    <property type="match status" value="1"/>
</dbReference>
<dbReference type="SUPFAM" id="SSF56112">
    <property type="entry name" value="Protein kinase-like (PK-like)"/>
    <property type="match status" value="1"/>
</dbReference>
<comment type="caution">
    <text evidence="13">The sequence shown here is derived from an EMBL/GenBank/DDBJ whole genome shotgun (WGS) entry which is preliminary data.</text>
</comment>
<dbReference type="OrthoDB" id="1732493at2759"/>